<dbReference type="RefSeq" id="WP_106427047.1">
    <property type="nucleotide sequence ID" value="NZ_PDJQ01000001.1"/>
</dbReference>
<name>A0A2A9HDF4_TEPT2</name>
<dbReference type="GO" id="GO:0016301">
    <property type="term" value="F:kinase activity"/>
    <property type="evidence" value="ECO:0007669"/>
    <property type="project" value="UniProtKB-KW"/>
</dbReference>
<dbReference type="Gene3D" id="3.50.30.10">
    <property type="entry name" value="Phosphohistidine domain"/>
    <property type="match status" value="1"/>
</dbReference>
<feature type="domain" description="PEP-utilising enzyme mobile" evidence="1">
    <location>
        <begin position="498"/>
        <end position="569"/>
    </location>
</feature>
<accession>A0A2A9HDF4</accession>
<dbReference type="InterPro" id="IPR051549">
    <property type="entry name" value="PEP_Utilizing_Enz"/>
</dbReference>
<proteinExistence type="predicted"/>
<dbReference type="Pfam" id="PF00391">
    <property type="entry name" value="PEP-utilizers"/>
    <property type="match status" value="1"/>
</dbReference>
<dbReference type="Proteomes" id="UP000223071">
    <property type="component" value="Unassembled WGS sequence"/>
</dbReference>
<dbReference type="PANTHER" id="PTHR43615:SF1">
    <property type="entry name" value="PPDK_N DOMAIN-CONTAINING PROTEIN"/>
    <property type="match status" value="1"/>
</dbReference>
<gene>
    <name evidence="2" type="ORF">A9A59_0528</name>
</gene>
<dbReference type="AlphaFoldDB" id="A0A2A9HDF4"/>
<dbReference type="InterPro" id="IPR008279">
    <property type="entry name" value="PEP-util_enz_mobile_dom"/>
</dbReference>
<dbReference type="SUPFAM" id="SSF52009">
    <property type="entry name" value="Phosphohistidine domain"/>
    <property type="match status" value="1"/>
</dbReference>
<dbReference type="EMBL" id="PDJQ01000001">
    <property type="protein sequence ID" value="PFG73333.1"/>
    <property type="molecule type" value="Genomic_DNA"/>
</dbReference>
<evidence type="ECO:0000313" key="3">
    <source>
        <dbReference type="Proteomes" id="UP000223071"/>
    </source>
</evidence>
<protein>
    <submittedName>
        <fullName evidence="2">Pyruvate,water dikinase</fullName>
    </submittedName>
</protein>
<dbReference type="InterPro" id="IPR036637">
    <property type="entry name" value="Phosphohistidine_dom_sf"/>
</dbReference>
<keyword evidence="2" id="KW-0670">Pyruvate</keyword>
<sequence>MKPWVVGTRPSKRYPLWTRANVGEVFPDPVAPLSFSLLMEKDTEGAWRDALVRMGAFTYDEFDPDNMETLGIFGSYCYLNAQVTRILGERAPGLSAQAMDDLFYGAQPGVPPYEPAPGDHNEERTAALAKTFEWAMTVQHLERPALDAKRVAGLRAARPELENLSNEALWAYGKGVALANHRRLFSEHIFTTFISTVPVGAVTQICAAVGRPADALRVIQGVGDVESAAPSLAMWKLGRMIAADRELTAAFDAGVEGVLDRIRGLGENGQRFLEAFDAFLYDYGCRGPNEWESRCHTWETKPELALAAIDRMRLAPESASPEARQKELAAERERVTQEIAAMLAGDPQNQGLFLAAANAARGFQAGRERTKTNNIRMIHEVRMALHTIGRRMVAAGHLDDVGDYAFLLAEEFDDWLQHPAKYGSTIRERKALYEEYASRQEPFVFWGEIPDPETWPKKADVTTEPVKPGEVLQGFQGCAGKATGRARVVLDPLDPRGLEPGDILVAPITDPSWTPLFVPAAAVVVDVGAAQSHAMIVSRELGIPCVPSVTNATKRIPDGATITVDGDAGTVTVVALP</sequence>
<dbReference type="PANTHER" id="PTHR43615">
    <property type="entry name" value="PHOSPHOENOLPYRUVATE SYNTHASE-RELATED"/>
    <property type="match status" value="1"/>
</dbReference>
<reference evidence="2 3" key="1">
    <citation type="submission" date="2017-09" db="EMBL/GenBank/DDBJ databases">
        <title>Sequencing the genomes of two abundant thermophiles in Great Basin hot springs: Thermocrinis jamiesonii and novel Chloroflexi Thermoflexus hugenholtzii.</title>
        <authorList>
            <person name="Hedlund B."/>
        </authorList>
    </citation>
    <scope>NUCLEOTIDE SEQUENCE [LARGE SCALE GENOMIC DNA]</scope>
    <source>
        <strain evidence="2 3">G233</strain>
    </source>
</reference>
<keyword evidence="2" id="KW-0808">Transferase</keyword>
<keyword evidence="3" id="KW-1185">Reference proteome</keyword>
<organism evidence="2 3">
    <name type="scientific">Tepidiforma thermophila (strain KCTC 52669 / CGMCC 1.13589 / G233)</name>
    <dbReference type="NCBI Taxonomy" id="2761530"/>
    <lineage>
        <taxon>Bacteria</taxon>
        <taxon>Bacillati</taxon>
        <taxon>Chloroflexota</taxon>
        <taxon>Tepidiformia</taxon>
        <taxon>Tepidiformales</taxon>
        <taxon>Tepidiformaceae</taxon>
        <taxon>Tepidiforma</taxon>
    </lineage>
</organism>
<keyword evidence="2" id="KW-0418">Kinase</keyword>
<comment type="caution">
    <text evidence="2">The sequence shown here is derived from an EMBL/GenBank/DDBJ whole genome shotgun (WGS) entry which is preliminary data.</text>
</comment>
<evidence type="ECO:0000313" key="2">
    <source>
        <dbReference type="EMBL" id="PFG73333.1"/>
    </source>
</evidence>
<evidence type="ECO:0000259" key="1">
    <source>
        <dbReference type="Pfam" id="PF00391"/>
    </source>
</evidence>